<sequence length="419" mass="46535">MQIKDQQSLCAVDRVSLSSFQGGLLVNDFGNGHLLINSSEQHIDLRFINYYGEERASIHLTPKSKAWLQPDQQLIFDRPEGGRWRLDCSASDINSFQALQDLLTYFIKYENRHHLRNALAMMNPVSCQVTEVIARNVQLEDEDTQSEKQPVVMETPMVAGGFKVRLLYKTSDAMVTGSDWLAQSFVLAGQSLARSIQMQTRKMRDNVEATEKTIRLTEVDRQYVETFCNVNRSILKGAGNLLSKATTAATSSINSFYSDDQLQRDPVENATRHFGVSLFHAAHNVVAGLSVATGSVLASSRNGVIDMIYKKYGGDAGYIAEKALGSGNDDVADVLVYFDSRGVARQVFVGTSVVPTTNTSSADKEIIDNGERRGSYRSVLFESEDFRSILSTSTSETPIHPLEGEELQSKRDQSTYIQV</sequence>
<dbReference type="Pfam" id="PF06911">
    <property type="entry name" value="Senescence"/>
    <property type="match status" value="1"/>
</dbReference>
<evidence type="ECO:0000259" key="1">
    <source>
        <dbReference type="Pfam" id="PF06911"/>
    </source>
</evidence>
<protein>
    <recommendedName>
        <fullName evidence="1">Senescence domain-containing protein</fullName>
    </recommendedName>
</protein>
<dbReference type="Proteomes" id="UP000646827">
    <property type="component" value="Unassembled WGS sequence"/>
</dbReference>
<reference evidence="2 3" key="1">
    <citation type="submission" date="2020-12" db="EMBL/GenBank/DDBJ databases">
        <title>Metabolic potential, ecology and presence of endohyphal bacteria is reflected in genomic diversity of Mucoromycotina.</title>
        <authorList>
            <person name="Muszewska A."/>
            <person name="Okrasinska A."/>
            <person name="Steczkiewicz K."/>
            <person name="Drgas O."/>
            <person name="Orlowska M."/>
            <person name="Perlinska-Lenart U."/>
            <person name="Aleksandrzak-Piekarczyk T."/>
            <person name="Szatraj K."/>
            <person name="Zielenkiewicz U."/>
            <person name="Pilsyk S."/>
            <person name="Malc E."/>
            <person name="Mieczkowski P."/>
            <person name="Kruszewska J.S."/>
            <person name="Biernat P."/>
            <person name="Pawlowska J."/>
        </authorList>
    </citation>
    <scope>NUCLEOTIDE SEQUENCE [LARGE SCALE GENOMIC DNA]</scope>
    <source>
        <strain evidence="2 3">CBS 142.35</strain>
    </source>
</reference>
<organism evidence="2 3">
    <name type="scientific">Circinella minor</name>
    <dbReference type="NCBI Taxonomy" id="1195481"/>
    <lineage>
        <taxon>Eukaryota</taxon>
        <taxon>Fungi</taxon>
        <taxon>Fungi incertae sedis</taxon>
        <taxon>Mucoromycota</taxon>
        <taxon>Mucoromycotina</taxon>
        <taxon>Mucoromycetes</taxon>
        <taxon>Mucorales</taxon>
        <taxon>Lichtheimiaceae</taxon>
        <taxon>Circinella</taxon>
    </lineage>
</organism>
<dbReference type="EMBL" id="JAEPRB010000080">
    <property type="protein sequence ID" value="KAG2222548.1"/>
    <property type="molecule type" value="Genomic_DNA"/>
</dbReference>
<dbReference type="InterPro" id="IPR009686">
    <property type="entry name" value="Senescence/spartin_C"/>
</dbReference>
<evidence type="ECO:0000313" key="3">
    <source>
        <dbReference type="Proteomes" id="UP000646827"/>
    </source>
</evidence>
<name>A0A8H7VN43_9FUNG</name>
<comment type="caution">
    <text evidence="2">The sequence shown here is derived from an EMBL/GenBank/DDBJ whole genome shotgun (WGS) entry which is preliminary data.</text>
</comment>
<accession>A0A8H7VN43</accession>
<evidence type="ECO:0000313" key="2">
    <source>
        <dbReference type="EMBL" id="KAG2222548.1"/>
    </source>
</evidence>
<dbReference type="OrthoDB" id="20821at2759"/>
<gene>
    <name evidence="2" type="ORF">INT45_002679</name>
</gene>
<feature type="domain" description="Senescence" evidence="1">
    <location>
        <begin position="173"/>
        <end position="350"/>
    </location>
</feature>
<keyword evidence="3" id="KW-1185">Reference proteome</keyword>
<proteinExistence type="predicted"/>
<dbReference type="AlphaFoldDB" id="A0A8H7VN43"/>